<reference evidence="1 2" key="1">
    <citation type="journal article" date="2019" name="Appl. Microbiol. Biotechnol.">
        <title>Genome sequence of Isaria javanica and comparative genome analysis insights into family S53 peptidase evolution in fungal entomopathogens.</title>
        <authorList>
            <person name="Lin R."/>
            <person name="Zhang X."/>
            <person name="Xin B."/>
            <person name="Zou M."/>
            <person name="Gao Y."/>
            <person name="Qin F."/>
            <person name="Hu Q."/>
            <person name="Xie B."/>
            <person name="Cheng X."/>
        </authorList>
    </citation>
    <scope>NUCLEOTIDE SEQUENCE [LARGE SCALE GENOMIC DNA]</scope>
    <source>
        <strain evidence="1 2">IJ1G</strain>
    </source>
</reference>
<proteinExistence type="predicted"/>
<dbReference type="AlphaFoldDB" id="A0A545UVK6"/>
<organism evidence="1 2">
    <name type="scientific">Cordyceps javanica</name>
    <dbReference type="NCBI Taxonomy" id="43265"/>
    <lineage>
        <taxon>Eukaryota</taxon>
        <taxon>Fungi</taxon>
        <taxon>Dikarya</taxon>
        <taxon>Ascomycota</taxon>
        <taxon>Pezizomycotina</taxon>
        <taxon>Sordariomycetes</taxon>
        <taxon>Hypocreomycetidae</taxon>
        <taxon>Hypocreales</taxon>
        <taxon>Cordycipitaceae</taxon>
        <taxon>Cordyceps</taxon>
    </lineage>
</organism>
<dbReference type="Proteomes" id="UP000315783">
    <property type="component" value="Unassembled WGS sequence"/>
</dbReference>
<accession>A0A545UVK6</accession>
<gene>
    <name evidence="1" type="ORF">IF1G_08054</name>
</gene>
<keyword evidence="2" id="KW-1185">Reference proteome</keyword>
<evidence type="ECO:0000313" key="2">
    <source>
        <dbReference type="Proteomes" id="UP000315783"/>
    </source>
</evidence>
<dbReference type="EMBL" id="SPUK01000012">
    <property type="protein sequence ID" value="TQV93476.1"/>
    <property type="molecule type" value="Genomic_DNA"/>
</dbReference>
<sequence length="186" mass="20322">MGKADLDGWVCVEIVTIVRIITIGTRPSPDNSMVYAALRCQKAHKARGPRRAYTIVVHPQAGFAAARPFMARGGGRPASSDTAVRERRARACMSLSLLPSVPISLSFTQSLYSSHHWQGHITRQHDGGVTLRLFAACRRRRRPPCSACPARSRRPLSLERLCVPCFSAPQQREGDVSGGPPVGFCC</sequence>
<name>A0A545UVK6_9HYPO</name>
<comment type="caution">
    <text evidence="1">The sequence shown here is derived from an EMBL/GenBank/DDBJ whole genome shotgun (WGS) entry which is preliminary data.</text>
</comment>
<evidence type="ECO:0000313" key="1">
    <source>
        <dbReference type="EMBL" id="TQV93476.1"/>
    </source>
</evidence>
<protein>
    <submittedName>
        <fullName evidence="1">Uncharacterized protein</fullName>
    </submittedName>
</protein>